<dbReference type="PANTHER" id="PTHR32552">
    <property type="entry name" value="FERRICHROME IRON RECEPTOR-RELATED"/>
    <property type="match status" value="1"/>
</dbReference>
<keyword evidence="16" id="KW-0675">Receptor</keyword>
<dbReference type="InterPro" id="IPR036942">
    <property type="entry name" value="Beta-barrel_TonB_sf"/>
</dbReference>
<keyword evidence="10 11" id="KW-0998">Cell outer membrane</keyword>
<evidence type="ECO:0000256" key="1">
    <source>
        <dbReference type="ARBA" id="ARBA00004571"/>
    </source>
</evidence>
<keyword evidence="2 11" id="KW-0813">Transport</keyword>
<evidence type="ECO:0000256" key="2">
    <source>
        <dbReference type="ARBA" id="ARBA00022448"/>
    </source>
</evidence>
<evidence type="ECO:0000256" key="9">
    <source>
        <dbReference type="ARBA" id="ARBA00023136"/>
    </source>
</evidence>
<dbReference type="InterPro" id="IPR000531">
    <property type="entry name" value="Beta-barrel_TonB"/>
</dbReference>
<keyword evidence="6" id="KW-0408">Iron</keyword>
<dbReference type="Proteomes" id="UP001160625">
    <property type="component" value="Unassembled WGS sequence"/>
</dbReference>
<feature type="chain" id="PRO_5047492005" evidence="13">
    <location>
        <begin position="24"/>
        <end position="793"/>
    </location>
</feature>
<dbReference type="Pfam" id="PF07715">
    <property type="entry name" value="Plug"/>
    <property type="match status" value="1"/>
</dbReference>
<reference evidence="16" key="1">
    <citation type="submission" date="2023-04" db="EMBL/GenBank/DDBJ databases">
        <title>Sphingomonas sp. MAHUQ-71 isolated from rice field.</title>
        <authorList>
            <person name="Huq M.A."/>
        </authorList>
    </citation>
    <scope>NUCLEOTIDE SEQUENCE</scope>
    <source>
        <strain evidence="16">MAHUQ-71</strain>
    </source>
</reference>
<evidence type="ECO:0000256" key="10">
    <source>
        <dbReference type="ARBA" id="ARBA00023237"/>
    </source>
</evidence>
<evidence type="ECO:0000256" key="7">
    <source>
        <dbReference type="ARBA" id="ARBA00023065"/>
    </source>
</evidence>
<evidence type="ECO:0000256" key="3">
    <source>
        <dbReference type="ARBA" id="ARBA00022452"/>
    </source>
</evidence>
<evidence type="ECO:0000256" key="4">
    <source>
        <dbReference type="ARBA" id="ARBA00022496"/>
    </source>
</evidence>
<evidence type="ECO:0000259" key="15">
    <source>
        <dbReference type="Pfam" id="PF07715"/>
    </source>
</evidence>
<dbReference type="Gene3D" id="2.40.170.20">
    <property type="entry name" value="TonB-dependent receptor, beta-barrel domain"/>
    <property type="match status" value="1"/>
</dbReference>
<name>A0ABT6N2F1_9SPHN</name>
<dbReference type="InterPro" id="IPR039426">
    <property type="entry name" value="TonB-dep_rcpt-like"/>
</dbReference>
<dbReference type="Pfam" id="PF00593">
    <property type="entry name" value="TonB_dep_Rec_b-barrel"/>
    <property type="match status" value="1"/>
</dbReference>
<dbReference type="RefSeq" id="WP_281044523.1">
    <property type="nucleotide sequence ID" value="NZ_JARYGZ010000001.1"/>
</dbReference>
<keyword evidence="8 12" id="KW-0798">TonB box</keyword>
<evidence type="ECO:0000313" key="16">
    <source>
        <dbReference type="EMBL" id="MDH7639253.1"/>
    </source>
</evidence>
<dbReference type="EMBL" id="JARYGZ010000001">
    <property type="protein sequence ID" value="MDH7639253.1"/>
    <property type="molecule type" value="Genomic_DNA"/>
</dbReference>
<protein>
    <submittedName>
        <fullName evidence="16">TonB-dependent receptor</fullName>
    </submittedName>
</protein>
<evidence type="ECO:0000313" key="17">
    <source>
        <dbReference type="Proteomes" id="UP001160625"/>
    </source>
</evidence>
<comment type="caution">
    <text evidence="16">The sequence shown here is derived from an EMBL/GenBank/DDBJ whole genome shotgun (WGS) entry which is preliminary data.</text>
</comment>
<sequence>MKHRNIWASSAACLAIAALGATAATAQSNPAPSTGSSTADSGGQEIIVTAQKTASTASKTPIALSVFSGKTLQDEGVTSVANLTNIAPSVVVGSASQGVNIAIRGVQTTDVTSKGEQSNVFNVDGIPIGRPQIIGLAFFDLDRVEVLRGPQGTLYGKSSTGGAINVITAKPKNQFEALGSFEYGNYNTRRLNAMVNVPITSTLAVRAAVNVNKRDGYLDPVLGRPDGAPKQAALNDEDNWTSRLSAKWNYADSGNIVVTGTFGHIGGTGSANFGVLYNNYLSGSAKAERQVYYNPMAGSLDDHFHVINGEINQDLGPVHFAYDGAYIDFKADDNKLDSTGSFCSSCTAADPNDHSADYYLWSHYVAHITTNSQEVRFSNSTPGRFEWVVGANYYHENIPEHDQNWQTLYSCAPSLAPSCNAPNPVIIGTTKHTSKGVFGQVNFHLTDTLKLTGGLRYSQDHATRVADVFAGGGTFLGADGAPCGPLNLCTTGGLNNSGEFKGHKITYRVGAEYQITPADMLYASVATGYKPGSFNDVDPTHPGSGSTPYGPESLTAYEAGFKGKILPNLQYNTSVYYYDYSKFQLTGATFLTPNLVGGGAPLVLIYTTIVPVKMSGWENELTWRPTRNDTLGLDWSLQGGHYSGDAFVGFIYAARVNFKGKELDLLPRFTLRGSWEHKFNLAGGATINARVNTTYNGGYKVSDFAGNGNPFGQDVSAYSLLPQQYKQKSFTRTDLTVGYTTASGKLSVEGFVHNIENKMQLLGPPQNIGVATNSATVRASDPRFFGGRVTVKY</sequence>
<keyword evidence="3 11" id="KW-1134">Transmembrane beta strand</keyword>
<keyword evidence="13" id="KW-0732">Signal</keyword>
<feature type="domain" description="TonB-dependent receptor-like beta-barrel" evidence="14">
    <location>
        <begin position="252"/>
        <end position="754"/>
    </location>
</feature>
<dbReference type="PROSITE" id="PS52016">
    <property type="entry name" value="TONB_DEPENDENT_REC_3"/>
    <property type="match status" value="1"/>
</dbReference>
<keyword evidence="9 11" id="KW-0472">Membrane</keyword>
<comment type="similarity">
    <text evidence="11 12">Belongs to the TonB-dependent receptor family.</text>
</comment>
<dbReference type="SUPFAM" id="SSF56935">
    <property type="entry name" value="Porins"/>
    <property type="match status" value="1"/>
</dbReference>
<evidence type="ECO:0000256" key="5">
    <source>
        <dbReference type="ARBA" id="ARBA00022692"/>
    </source>
</evidence>
<evidence type="ECO:0000256" key="13">
    <source>
        <dbReference type="SAM" id="SignalP"/>
    </source>
</evidence>
<evidence type="ECO:0000256" key="11">
    <source>
        <dbReference type="PROSITE-ProRule" id="PRU01360"/>
    </source>
</evidence>
<evidence type="ECO:0000256" key="12">
    <source>
        <dbReference type="RuleBase" id="RU003357"/>
    </source>
</evidence>
<evidence type="ECO:0000259" key="14">
    <source>
        <dbReference type="Pfam" id="PF00593"/>
    </source>
</evidence>
<feature type="domain" description="TonB-dependent receptor plug" evidence="15">
    <location>
        <begin position="58"/>
        <end position="163"/>
    </location>
</feature>
<comment type="subcellular location">
    <subcellularLocation>
        <location evidence="1 11">Cell outer membrane</location>
        <topology evidence="1 11">Multi-pass membrane protein</topology>
    </subcellularLocation>
</comment>
<feature type="signal peptide" evidence="13">
    <location>
        <begin position="1"/>
        <end position="23"/>
    </location>
</feature>
<accession>A0ABT6N2F1</accession>
<dbReference type="InterPro" id="IPR012910">
    <property type="entry name" value="Plug_dom"/>
</dbReference>
<keyword evidence="17" id="KW-1185">Reference proteome</keyword>
<dbReference type="PANTHER" id="PTHR32552:SF81">
    <property type="entry name" value="TONB-DEPENDENT OUTER MEMBRANE RECEPTOR"/>
    <property type="match status" value="1"/>
</dbReference>
<keyword evidence="4" id="KW-0410">Iron transport</keyword>
<evidence type="ECO:0000256" key="8">
    <source>
        <dbReference type="ARBA" id="ARBA00023077"/>
    </source>
</evidence>
<gene>
    <name evidence="16" type="ORF">QGN17_10975</name>
</gene>
<evidence type="ECO:0000256" key="6">
    <source>
        <dbReference type="ARBA" id="ARBA00023004"/>
    </source>
</evidence>
<proteinExistence type="inferred from homology"/>
<keyword evidence="7" id="KW-0406">Ion transport</keyword>
<organism evidence="16 17">
    <name type="scientific">Sphingomonas oryzagri</name>
    <dbReference type="NCBI Taxonomy" id="3042314"/>
    <lineage>
        <taxon>Bacteria</taxon>
        <taxon>Pseudomonadati</taxon>
        <taxon>Pseudomonadota</taxon>
        <taxon>Alphaproteobacteria</taxon>
        <taxon>Sphingomonadales</taxon>
        <taxon>Sphingomonadaceae</taxon>
        <taxon>Sphingomonas</taxon>
    </lineage>
</organism>
<keyword evidence="5 11" id="KW-0812">Transmembrane</keyword>